<evidence type="ECO:0000313" key="11">
    <source>
        <dbReference type="Proteomes" id="UP001152484"/>
    </source>
</evidence>
<feature type="domain" description="Myb-like" evidence="8">
    <location>
        <begin position="62"/>
        <end position="130"/>
    </location>
</feature>
<reference evidence="10" key="1">
    <citation type="submission" date="2022-07" db="EMBL/GenBank/DDBJ databases">
        <authorList>
            <person name="Macas J."/>
            <person name="Novak P."/>
            <person name="Neumann P."/>
        </authorList>
    </citation>
    <scope>NUCLEOTIDE SEQUENCE</scope>
</reference>
<dbReference type="SMART" id="SM00717">
    <property type="entry name" value="SANT"/>
    <property type="match status" value="2"/>
</dbReference>
<evidence type="ECO:0000256" key="5">
    <source>
        <dbReference type="ARBA" id="ARBA00023163"/>
    </source>
</evidence>
<dbReference type="Pfam" id="PF00249">
    <property type="entry name" value="Myb_DNA-binding"/>
    <property type="match status" value="2"/>
</dbReference>
<dbReference type="SUPFAM" id="SSF46689">
    <property type="entry name" value="Homeodomain-like"/>
    <property type="match status" value="1"/>
</dbReference>
<dbReference type="PROSITE" id="PS50090">
    <property type="entry name" value="MYB_LIKE"/>
    <property type="match status" value="2"/>
</dbReference>
<dbReference type="OrthoDB" id="2143914at2759"/>
<gene>
    <name evidence="10" type="ORF">CEURO_LOCUS9529</name>
</gene>
<evidence type="ECO:0000256" key="6">
    <source>
        <dbReference type="ARBA" id="ARBA00023242"/>
    </source>
</evidence>
<evidence type="ECO:0000259" key="8">
    <source>
        <dbReference type="PROSITE" id="PS50090"/>
    </source>
</evidence>
<keyword evidence="5" id="KW-0804">Transcription</keyword>
<dbReference type="AlphaFoldDB" id="A0A9P0Z3U2"/>
<dbReference type="Proteomes" id="UP001152484">
    <property type="component" value="Unassembled WGS sequence"/>
</dbReference>
<dbReference type="Gene3D" id="1.10.10.60">
    <property type="entry name" value="Homeodomain-like"/>
    <property type="match status" value="2"/>
</dbReference>
<dbReference type="InterPro" id="IPR009057">
    <property type="entry name" value="Homeodomain-like_sf"/>
</dbReference>
<evidence type="ECO:0000256" key="4">
    <source>
        <dbReference type="ARBA" id="ARBA00023125"/>
    </source>
</evidence>
<evidence type="ECO:0000259" key="9">
    <source>
        <dbReference type="PROSITE" id="PS51294"/>
    </source>
</evidence>
<organism evidence="10 11">
    <name type="scientific">Cuscuta europaea</name>
    <name type="common">European dodder</name>
    <dbReference type="NCBI Taxonomy" id="41803"/>
    <lineage>
        <taxon>Eukaryota</taxon>
        <taxon>Viridiplantae</taxon>
        <taxon>Streptophyta</taxon>
        <taxon>Embryophyta</taxon>
        <taxon>Tracheophyta</taxon>
        <taxon>Spermatophyta</taxon>
        <taxon>Magnoliopsida</taxon>
        <taxon>eudicotyledons</taxon>
        <taxon>Gunneridae</taxon>
        <taxon>Pentapetalae</taxon>
        <taxon>asterids</taxon>
        <taxon>lamiids</taxon>
        <taxon>Solanales</taxon>
        <taxon>Convolvulaceae</taxon>
        <taxon>Cuscuteae</taxon>
        <taxon>Cuscuta</taxon>
        <taxon>Cuscuta subgen. Cuscuta</taxon>
    </lineage>
</organism>
<keyword evidence="3" id="KW-0805">Transcription regulation</keyword>
<keyword evidence="11" id="KW-1185">Reference proteome</keyword>
<dbReference type="EMBL" id="CAMAPE010000019">
    <property type="protein sequence ID" value="CAH9086236.1"/>
    <property type="molecule type" value="Genomic_DNA"/>
</dbReference>
<evidence type="ECO:0000256" key="2">
    <source>
        <dbReference type="ARBA" id="ARBA00022737"/>
    </source>
</evidence>
<feature type="domain" description="HTH myb-type" evidence="9">
    <location>
        <begin position="66"/>
        <end position="134"/>
    </location>
</feature>
<feature type="compositionally biased region" description="Polar residues" evidence="7">
    <location>
        <begin position="150"/>
        <end position="172"/>
    </location>
</feature>
<evidence type="ECO:0000256" key="1">
    <source>
        <dbReference type="ARBA" id="ARBA00004123"/>
    </source>
</evidence>
<dbReference type="FunFam" id="1.10.10.60:FF:000069">
    <property type="entry name" value="MYB transcription factor"/>
    <property type="match status" value="1"/>
</dbReference>
<evidence type="ECO:0000256" key="3">
    <source>
        <dbReference type="ARBA" id="ARBA00023015"/>
    </source>
</evidence>
<dbReference type="PANTHER" id="PTHR47994">
    <property type="entry name" value="F14D16.11-RELATED"/>
    <property type="match status" value="1"/>
</dbReference>
<dbReference type="GO" id="GO:0010597">
    <property type="term" value="P:green leaf volatile biosynthetic process"/>
    <property type="evidence" value="ECO:0007669"/>
    <property type="project" value="UniProtKB-ARBA"/>
</dbReference>
<accession>A0A9P0Z3U2</accession>
<protein>
    <submittedName>
        <fullName evidence="10">Uncharacterized protein</fullName>
    </submittedName>
</protein>
<keyword evidence="6" id="KW-0539">Nucleus</keyword>
<feature type="region of interest" description="Disordered" evidence="7">
    <location>
        <begin position="142"/>
        <end position="208"/>
    </location>
</feature>
<feature type="domain" description="Myb-like" evidence="8">
    <location>
        <begin position="9"/>
        <end position="61"/>
    </location>
</feature>
<dbReference type="InterPro" id="IPR017930">
    <property type="entry name" value="Myb_dom"/>
</dbReference>
<comment type="subcellular location">
    <subcellularLocation>
        <location evidence="1">Nucleus</location>
    </subcellularLocation>
</comment>
<feature type="domain" description="HTH myb-type" evidence="9">
    <location>
        <begin position="9"/>
        <end position="65"/>
    </location>
</feature>
<name>A0A9P0Z3U2_CUSEU</name>
<keyword evidence="2" id="KW-0677">Repeat</keyword>
<dbReference type="CDD" id="cd00167">
    <property type="entry name" value="SANT"/>
    <property type="match status" value="2"/>
</dbReference>
<dbReference type="GO" id="GO:0046394">
    <property type="term" value="P:carboxylic acid biosynthetic process"/>
    <property type="evidence" value="ECO:0007669"/>
    <property type="project" value="UniProtKB-ARBA"/>
</dbReference>
<dbReference type="PANTHER" id="PTHR47994:SF5">
    <property type="entry name" value="F14D16.11-RELATED"/>
    <property type="match status" value="1"/>
</dbReference>
<dbReference type="PROSITE" id="PS51294">
    <property type="entry name" value="HTH_MYB"/>
    <property type="match status" value="2"/>
</dbReference>
<sequence>MGRQPCCDKLGVKKGPWTAEEDSKLMAFILTNGQCCWRAVPKLAGLRRCGKSCRLRWTNYLRPDLKRGLLSETEEKLVIDLHALLGNRFGIVVAEFVYNKDTYTGRWSKIASRLPGRTDNEIKNHWNTHIKKKLLKMGIDPVTHEPISNYPKTTNDSQSSITTDKPPATSSPDSDKTCDQHQVEAVPHSTSPIDGTSEEQSSSSITTNDESHLIIDIMGDEDDPLLSSLLENHATIPPSPTVDQPSLIFDFNDLNIPTLVDNDLDWLLNCQDFGINGFGCDDCFNDDTAELHIFNTVESDDKSQ</sequence>
<comment type="caution">
    <text evidence="10">The sequence shown here is derived from an EMBL/GenBank/DDBJ whole genome shotgun (WGS) entry which is preliminary data.</text>
</comment>
<dbReference type="InterPro" id="IPR015495">
    <property type="entry name" value="Myb_TF_plants"/>
</dbReference>
<feature type="compositionally biased region" description="Basic and acidic residues" evidence="7">
    <location>
        <begin position="173"/>
        <end position="182"/>
    </location>
</feature>
<evidence type="ECO:0000256" key="7">
    <source>
        <dbReference type="SAM" id="MobiDB-lite"/>
    </source>
</evidence>
<keyword evidence="4" id="KW-0238">DNA-binding</keyword>
<proteinExistence type="predicted"/>
<evidence type="ECO:0000313" key="10">
    <source>
        <dbReference type="EMBL" id="CAH9086236.1"/>
    </source>
</evidence>
<dbReference type="InterPro" id="IPR001005">
    <property type="entry name" value="SANT/Myb"/>
</dbReference>
<dbReference type="GO" id="GO:0005634">
    <property type="term" value="C:nucleus"/>
    <property type="evidence" value="ECO:0007669"/>
    <property type="project" value="UniProtKB-SubCell"/>
</dbReference>
<dbReference type="GO" id="GO:0006355">
    <property type="term" value="P:regulation of DNA-templated transcription"/>
    <property type="evidence" value="ECO:0007669"/>
    <property type="project" value="UniProtKB-ARBA"/>
</dbReference>
<dbReference type="GO" id="GO:0000976">
    <property type="term" value="F:transcription cis-regulatory region binding"/>
    <property type="evidence" value="ECO:0007669"/>
    <property type="project" value="UniProtKB-ARBA"/>
</dbReference>